<evidence type="ECO:0000313" key="2">
    <source>
        <dbReference type="EMBL" id="KAG0721371.1"/>
    </source>
</evidence>
<dbReference type="OrthoDB" id="9982946at2759"/>
<comment type="caution">
    <text evidence="2">The sequence shown here is derived from an EMBL/GenBank/DDBJ whole genome shotgun (WGS) entry which is preliminary data.</text>
</comment>
<organism evidence="2 3">
    <name type="scientific">Chionoecetes opilio</name>
    <name type="common">Atlantic snow crab</name>
    <name type="synonym">Cancer opilio</name>
    <dbReference type="NCBI Taxonomy" id="41210"/>
    <lineage>
        <taxon>Eukaryota</taxon>
        <taxon>Metazoa</taxon>
        <taxon>Ecdysozoa</taxon>
        <taxon>Arthropoda</taxon>
        <taxon>Crustacea</taxon>
        <taxon>Multicrustacea</taxon>
        <taxon>Malacostraca</taxon>
        <taxon>Eumalacostraca</taxon>
        <taxon>Eucarida</taxon>
        <taxon>Decapoda</taxon>
        <taxon>Pleocyemata</taxon>
        <taxon>Brachyura</taxon>
        <taxon>Eubrachyura</taxon>
        <taxon>Majoidea</taxon>
        <taxon>Majidae</taxon>
        <taxon>Chionoecetes</taxon>
    </lineage>
</organism>
<dbReference type="Gene3D" id="2.40.40.20">
    <property type="match status" value="1"/>
</dbReference>
<dbReference type="EMBL" id="JACEEZ010011298">
    <property type="protein sequence ID" value="KAG0721371.1"/>
    <property type="molecule type" value="Genomic_DNA"/>
</dbReference>
<dbReference type="InterPro" id="IPR009010">
    <property type="entry name" value="Asp_de-COase-like_dom_sf"/>
</dbReference>
<reference evidence="2" key="1">
    <citation type="submission" date="2020-07" db="EMBL/GenBank/DDBJ databases">
        <title>The High-quality genome of the commercially important snow crab, Chionoecetes opilio.</title>
        <authorList>
            <person name="Jeong J.-H."/>
            <person name="Ryu S."/>
        </authorList>
    </citation>
    <scope>NUCLEOTIDE SEQUENCE</scope>
    <source>
        <strain evidence="2">MADBK_172401_WGS</strain>
        <tissue evidence="2">Digestive gland</tissue>
    </source>
</reference>
<dbReference type="SUPFAM" id="SSF50692">
    <property type="entry name" value="ADC-like"/>
    <property type="match status" value="1"/>
</dbReference>
<name>A0A8J4YCV2_CHIOP</name>
<evidence type="ECO:0000256" key="1">
    <source>
        <dbReference type="SAM" id="SignalP"/>
    </source>
</evidence>
<keyword evidence="1" id="KW-0732">Signal</keyword>
<dbReference type="AlphaFoldDB" id="A0A8J4YCV2"/>
<feature type="signal peptide" evidence="1">
    <location>
        <begin position="1"/>
        <end position="26"/>
    </location>
</feature>
<sequence length="110" mass="12130">MFNTVLSSLLPLLLLWLLLLLPCVEGKSQASTAASRAGSVAEIQPLPALVMLMMKVAKCPNEELSFTNCVIVNENDFPMKVKYVHVTAEQGRQYIYTIKHDRGVKAGHMG</sequence>
<proteinExistence type="predicted"/>
<protein>
    <submittedName>
        <fullName evidence="2">Vesicle-fusing ATPase 1</fullName>
    </submittedName>
</protein>
<dbReference type="Proteomes" id="UP000770661">
    <property type="component" value="Unassembled WGS sequence"/>
</dbReference>
<evidence type="ECO:0000313" key="3">
    <source>
        <dbReference type="Proteomes" id="UP000770661"/>
    </source>
</evidence>
<gene>
    <name evidence="2" type="primary">comt_1</name>
    <name evidence="2" type="ORF">GWK47_046624</name>
</gene>
<accession>A0A8J4YCV2</accession>
<keyword evidence="3" id="KW-1185">Reference proteome</keyword>
<feature type="chain" id="PRO_5035217753" evidence="1">
    <location>
        <begin position="27"/>
        <end position="110"/>
    </location>
</feature>